<gene>
    <name evidence="3" type="ORF">KO481_01905</name>
</gene>
<evidence type="ECO:0000259" key="2">
    <source>
        <dbReference type="Pfam" id="PF12625"/>
    </source>
</evidence>
<accession>A0ABS6AQJ3</accession>
<dbReference type="PANTHER" id="PTHR47894">
    <property type="entry name" value="HTH-TYPE TRANSCRIPTIONAL REGULATOR GADX"/>
    <property type="match status" value="1"/>
</dbReference>
<dbReference type="Proteomes" id="UP000733379">
    <property type="component" value="Unassembled WGS sequence"/>
</dbReference>
<feature type="domain" description="HTH-type transcriptional regulator AraC-type N-terminal" evidence="2">
    <location>
        <begin position="30"/>
        <end position="214"/>
    </location>
</feature>
<protein>
    <submittedName>
        <fullName evidence="3">AraC family transcriptional regulator ligand-binding domain-containing protein</fullName>
    </submittedName>
</protein>
<evidence type="ECO:0000313" key="3">
    <source>
        <dbReference type="EMBL" id="MBU3060279.1"/>
    </source>
</evidence>
<comment type="caution">
    <text evidence="3">The sequence shown here is derived from an EMBL/GenBank/DDBJ whole genome shotgun (WGS) entry which is preliminary data.</text>
</comment>
<evidence type="ECO:0000313" key="4">
    <source>
        <dbReference type="Proteomes" id="UP000733379"/>
    </source>
</evidence>
<dbReference type="InterPro" id="IPR032687">
    <property type="entry name" value="AraC-type_N"/>
</dbReference>
<dbReference type="Gene3D" id="1.10.10.60">
    <property type="entry name" value="Homeodomain-like"/>
    <property type="match status" value="1"/>
</dbReference>
<keyword evidence="4" id="KW-1185">Reference proteome</keyword>
<dbReference type="EMBL" id="JAHKNI010000001">
    <property type="protein sequence ID" value="MBU3060279.1"/>
    <property type="molecule type" value="Genomic_DNA"/>
</dbReference>
<name>A0ABS6AQJ3_9NOCA</name>
<sequence length="335" mass="36882">MSNRESGESFEATDNALLPISILRHAVSAGLPPDRIERESGLPSWTAAGGEEYRIPSTQYLRVWEVVEHCLGDPNIAVRIAEQYVIGQVGLYDYLFKTAPTVGAGLALCGPYVGAISTNFRFEQGPETERDVSFEVTMINGDGRGRDLAMQWALAAIFARGRLVAERPVSPARVEFRQAAPRDHRGLVSVFGTSDVEFGAPADRITLRRADLDVRLRTADAGLAAVLQRYAATLPGPPPRATTWLDHLAAVISAALHDDSATIDGVATRMFMSRRTLQRKLAAHDTTWRAELELARRTRYENARADGVLTRSRQAALLGYKDVRSARRAVQRWGD</sequence>
<keyword evidence="1" id="KW-0238">DNA-binding</keyword>
<dbReference type="RefSeq" id="WP_215915169.1">
    <property type="nucleotide sequence ID" value="NZ_JAHKNI010000001.1"/>
</dbReference>
<dbReference type="Pfam" id="PF12625">
    <property type="entry name" value="Arabinose_bd"/>
    <property type="match status" value="1"/>
</dbReference>
<evidence type="ECO:0000256" key="1">
    <source>
        <dbReference type="ARBA" id="ARBA00023125"/>
    </source>
</evidence>
<organism evidence="3 4">
    <name type="scientific">Nocardia albiluteola</name>
    <dbReference type="NCBI Taxonomy" id="2842303"/>
    <lineage>
        <taxon>Bacteria</taxon>
        <taxon>Bacillati</taxon>
        <taxon>Actinomycetota</taxon>
        <taxon>Actinomycetes</taxon>
        <taxon>Mycobacteriales</taxon>
        <taxon>Nocardiaceae</taxon>
        <taxon>Nocardia</taxon>
    </lineage>
</organism>
<dbReference type="PANTHER" id="PTHR47894:SF1">
    <property type="entry name" value="HTH-TYPE TRANSCRIPTIONAL REGULATOR VQSM"/>
    <property type="match status" value="1"/>
</dbReference>
<proteinExistence type="predicted"/>
<reference evidence="3 4" key="1">
    <citation type="submission" date="2021-06" db="EMBL/GenBank/DDBJ databases">
        <title>Actinomycetes sequencing.</title>
        <authorList>
            <person name="Shan Q."/>
        </authorList>
    </citation>
    <scope>NUCLEOTIDE SEQUENCE [LARGE SCALE GENOMIC DNA]</scope>
    <source>
        <strain evidence="3 4">NEAU-G5</strain>
    </source>
</reference>